<accession>A0A917WZK6</accession>
<proteinExistence type="predicted"/>
<dbReference type="EMBL" id="BMPI01000032">
    <property type="protein sequence ID" value="GGM50120.1"/>
    <property type="molecule type" value="Genomic_DNA"/>
</dbReference>
<feature type="transmembrane region" description="Helical" evidence="1">
    <location>
        <begin position="162"/>
        <end position="182"/>
    </location>
</feature>
<dbReference type="RefSeq" id="WP_190253295.1">
    <property type="nucleotide sequence ID" value="NZ_BMPI01000032.1"/>
</dbReference>
<feature type="transmembrane region" description="Helical" evidence="1">
    <location>
        <begin position="220"/>
        <end position="242"/>
    </location>
</feature>
<evidence type="ECO:0000256" key="1">
    <source>
        <dbReference type="SAM" id="Phobius"/>
    </source>
</evidence>
<dbReference type="Pfam" id="PF03988">
    <property type="entry name" value="DUF347"/>
    <property type="match status" value="4"/>
</dbReference>
<organism evidence="2 3">
    <name type="scientific">Dactylosporangium sucinum</name>
    <dbReference type="NCBI Taxonomy" id="1424081"/>
    <lineage>
        <taxon>Bacteria</taxon>
        <taxon>Bacillati</taxon>
        <taxon>Actinomycetota</taxon>
        <taxon>Actinomycetes</taxon>
        <taxon>Micromonosporales</taxon>
        <taxon>Micromonosporaceae</taxon>
        <taxon>Dactylosporangium</taxon>
    </lineage>
</organism>
<feature type="transmembrane region" description="Helical" evidence="1">
    <location>
        <begin position="73"/>
        <end position="92"/>
    </location>
</feature>
<gene>
    <name evidence="2" type="ORF">GCM10007977_059820</name>
</gene>
<dbReference type="Proteomes" id="UP000642070">
    <property type="component" value="Unassembled WGS sequence"/>
</dbReference>
<sequence length="262" mass="28244">MKIARRTANKVPEVTVYFWIIKVLATTVGETAADLLNMNLGLGLTWTTIVMAVLTAAAVTLQFRAERYVPWRYWLVVILVSVVGTLITDNLVDNFGVPLEVTTAVFAVALAATFILWYRGERTLSIHTIVTTKREWYYWAAILFTFALGTAAGDLLAERVSLGYLASAGVFAAAIALIGLGYRLRLLGAVLAFWAAYVLTRPLGASVGDWLSQPRDNGGLGLGTVGPSAVFLVASVALVAYLTRSRADATREPAAAAARAFR</sequence>
<name>A0A917WZK6_9ACTN</name>
<keyword evidence="1" id="KW-0472">Membrane</keyword>
<dbReference type="AlphaFoldDB" id="A0A917WZK6"/>
<feature type="transmembrane region" description="Helical" evidence="1">
    <location>
        <begin position="137"/>
        <end position="156"/>
    </location>
</feature>
<reference evidence="2" key="2">
    <citation type="submission" date="2020-09" db="EMBL/GenBank/DDBJ databases">
        <authorList>
            <person name="Sun Q."/>
            <person name="Ohkuma M."/>
        </authorList>
    </citation>
    <scope>NUCLEOTIDE SEQUENCE</scope>
    <source>
        <strain evidence="2">JCM 19831</strain>
    </source>
</reference>
<keyword evidence="1" id="KW-1133">Transmembrane helix</keyword>
<keyword evidence="3" id="KW-1185">Reference proteome</keyword>
<feature type="transmembrane region" description="Helical" evidence="1">
    <location>
        <begin position="40"/>
        <end position="61"/>
    </location>
</feature>
<feature type="transmembrane region" description="Helical" evidence="1">
    <location>
        <begin position="189"/>
        <end position="208"/>
    </location>
</feature>
<evidence type="ECO:0000313" key="3">
    <source>
        <dbReference type="Proteomes" id="UP000642070"/>
    </source>
</evidence>
<keyword evidence="1" id="KW-0812">Transmembrane</keyword>
<reference evidence="2" key="1">
    <citation type="journal article" date="2014" name="Int. J. Syst. Evol. Microbiol.">
        <title>Complete genome sequence of Corynebacterium casei LMG S-19264T (=DSM 44701T), isolated from a smear-ripened cheese.</title>
        <authorList>
            <consortium name="US DOE Joint Genome Institute (JGI-PGF)"/>
            <person name="Walter F."/>
            <person name="Albersmeier A."/>
            <person name="Kalinowski J."/>
            <person name="Ruckert C."/>
        </authorList>
    </citation>
    <scope>NUCLEOTIDE SEQUENCE</scope>
    <source>
        <strain evidence="2">JCM 19831</strain>
    </source>
</reference>
<comment type="caution">
    <text evidence="2">The sequence shown here is derived from an EMBL/GenBank/DDBJ whole genome shotgun (WGS) entry which is preliminary data.</text>
</comment>
<evidence type="ECO:0000313" key="2">
    <source>
        <dbReference type="EMBL" id="GGM50120.1"/>
    </source>
</evidence>
<protein>
    <submittedName>
        <fullName evidence="2">Membrane protein</fullName>
    </submittedName>
</protein>
<dbReference type="InterPro" id="IPR007136">
    <property type="entry name" value="DUF347"/>
</dbReference>
<feature type="transmembrane region" description="Helical" evidence="1">
    <location>
        <begin position="98"/>
        <end position="117"/>
    </location>
</feature>